<keyword evidence="1 4" id="KW-0238">DNA-binding</keyword>
<keyword evidence="5" id="KW-1185">Reference proteome</keyword>
<dbReference type="InterPro" id="IPR047057">
    <property type="entry name" value="MerR_fam"/>
</dbReference>
<evidence type="ECO:0000256" key="2">
    <source>
        <dbReference type="SAM" id="MobiDB-lite"/>
    </source>
</evidence>
<dbReference type="Gene3D" id="1.10.1660.10">
    <property type="match status" value="1"/>
</dbReference>
<dbReference type="SMART" id="SM00422">
    <property type="entry name" value="HTH_MERR"/>
    <property type="match status" value="1"/>
</dbReference>
<feature type="compositionally biased region" description="Basic and acidic residues" evidence="2">
    <location>
        <begin position="1"/>
        <end position="13"/>
    </location>
</feature>
<organism evidence="4 5">
    <name type="scientific">Rarobacter faecitabidus</name>
    <dbReference type="NCBI Taxonomy" id="13243"/>
    <lineage>
        <taxon>Bacteria</taxon>
        <taxon>Bacillati</taxon>
        <taxon>Actinomycetota</taxon>
        <taxon>Actinomycetes</taxon>
        <taxon>Micrococcales</taxon>
        <taxon>Rarobacteraceae</taxon>
        <taxon>Rarobacter</taxon>
    </lineage>
</organism>
<dbReference type="PANTHER" id="PTHR30204">
    <property type="entry name" value="REDOX-CYCLING DRUG-SENSING TRANSCRIPTIONAL ACTIVATOR SOXR"/>
    <property type="match status" value="1"/>
</dbReference>
<accession>A0A542ZXW0</accession>
<name>A0A542ZXW0_RARFA</name>
<dbReference type="InterPro" id="IPR009061">
    <property type="entry name" value="DNA-bd_dom_put_sf"/>
</dbReference>
<dbReference type="PROSITE" id="PS50937">
    <property type="entry name" value="HTH_MERR_2"/>
    <property type="match status" value="1"/>
</dbReference>
<comment type="caution">
    <text evidence="4">The sequence shown here is derived from an EMBL/GenBank/DDBJ whole genome shotgun (WGS) entry which is preliminary data.</text>
</comment>
<dbReference type="GO" id="GO:0003700">
    <property type="term" value="F:DNA-binding transcription factor activity"/>
    <property type="evidence" value="ECO:0007669"/>
    <property type="project" value="InterPro"/>
</dbReference>
<evidence type="ECO:0000259" key="3">
    <source>
        <dbReference type="PROSITE" id="PS50937"/>
    </source>
</evidence>
<feature type="region of interest" description="Disordered" evidence="2">
    <location>
        <begin position="125"/>
        <end position="152"/>
    </location>
</feature>
<dbReference type="Proteomes" id="UP000315389">
    <property type="component" value="Unassembled WGS sequence"/>
</dbReference>
<evidence type="ECO:0000313" key="5">
    <source>
        <dbReference type="Proteomes" id="UP000315389"/>
    </source>
</evidence>
<gene>
    <name evidence="4" type="ORF">FB461_1569</name>
</gene>
<sequence length="380" mass="40179">MTDTPRSDRREPAAESDSGDSPTDEAAESEAVGDQSLPGLTVAAVAQRLGVAPATLRTWDRRYGLGPSSHSAGAHRRYSHEDVARLVIMRRLALDGVAPQDAAKAARHADISTVTPEALETDLKGLASPQESSSDQRSEAGTQPGGERSASILHLPSSSHRDAVTSAAVIDAVLAGRLAECLSLLSLGLGDDPVVWWRTIVQPAMAQLAMRTVLARPGETPELLLVSAVLRSIAAYVVVLDEEAARQGVPHSHPSRNKKMVLVFVAPGDPLSISAHVFAAALMQHDVAVRIVTGPSNEHRVLEVVTMVRPTATVMISDLSHPDLGLVRALHTENPDLPIFVGLPDDTAVGDIPLATTVQRIRSFEGLVHEVLAVVAASAK</sequence>
<proteinExistence type="predicted"/>
<dbReference type="RefSeq" id="WP_142120440.1">
    <property type="nucleotide sequence ID" value="NZ_BAAASV010000002.1"/>
</dbReference>
<dbReference type="EMBL" id="VFOS01000001">
    <property type="protein sequence ID" value="TQL65036.1"/>
    <property type="molecule type" value="Genomic_DNA"/>
</dbReference>
<dbReference type="PANTHER" id="PTHR30204:SF97">
    <property type="entry name" value="MERR FAMILY REGULATORY PROTEIN"/>
    <property type="match status" value="1"/>
</dbReference>
<feature type="compositionally biased region" description="Polar residues" evidence="2">
    <location>
        <begin position="129"/>
        <end position="141"/>
    </location>
</feature>
<protein>
    <submittedName>
        <fullName evidence="4">DNA-binding transcriptional MerR regulator</fullName>
    </submittedName>
</protein>
<dbReference type="SUPFAM" id="SSF46955">
    <property type="entry name" value="Putative DNA-binding domain"/>
    <property type="match status" value="1"/>
</dbReference>
<feature type="region of interest" description="Disordered" evidence="2">
    <location>
        <begin position="1"/>
        <end position="38"/>
    </location>
</feature>
<dbReference type="OrthoDB" id="9800334at2"/>
<feature type="domain" description="HTH merR-type" evidence="3">
    <location>
        <begin position="39"/>
        <end position="108"/>
    </location>
</feature>
<dbReference type="InterPro" id="IPR000551">
    <property type="entry name" value="MerR-type_HTH_dom"/>
</dbReference>
<dbReference type="GO" id="GO:0003677">
    <property type="term" value="F:DNA binding"/>
    <property type="evidence" value="ECO:0007669"/>
    <property type="project" value="UniProtKB-KW"/>
</dbReference>
<dbReference type="CDD" id="cd01104">
    <property type="entry name" value="HTH_MlrA-CarA"/>
    <property type="match status" value="1"/>
</dbReference>
<dbReference type="AlphaFoldDB" id="A0A542ZXW0"/>
<evidence type="ECO:0000256" key="1">
    <source>
        <dbReference type="ARBA" id="ARBA00023125"/>
    </source>
</evidence>
<evidence type="ECO:0000313" key="4">
    <source>
        <dbReference type="EMBL" id="TQL65036.1"/>
    </source>
</evidence>
<reference evidence="4 5" key="1">
    <citation type="submission" date="2019-06" db="EMBL/GenBank/DDBJ databases">
        <title>Sequencing the genomes of 1000 actinobacteria strains.</title>
        <authorList>
            <person name="Klenk H.-P."/>
        </authorList>
    </citation>
    <scope>NUCLEOTIDE SEQUENCE [LARGE SCALE GENOMIC DNA]</scope>
    <source>
        <strain evidence="4 5">DSM 4813</strain>
    </source>
</reference>
<dbReference type="Pfam" id="PF13411">
    <property type="entry name" value="MerR_1"/>
    <property type="match status" value="1"/>
</dbReference>